<evidence type="ECO:0000256" key="8">
    <source>
        <dbReference type="SAM" id="Phobius"/>
    </source>
</evidence>
<comment type="subcellular location">
    <subcellularLocation>
        <location evidence="1">Cell membrane</location>
        <topology evidence="1">Multi-pass membrane protein</topology>
    </subcellularLocation>
</comment>
<accession>A0A5J4KVH5</accession>
<feature type="transmembrane region" description="Helical" evidence="8">
    <location>
        <begin position="82"/>
        <end position="98"/>
    </location>
</feature>
<comment type="caution">
    <text evidence="9">The sequence shown here is derived from an EMBL/GenBank/DDBJ whole genome shotgun (WGS) entry which is preliminary data.</text>
</comment>
<dbReference type="Proteomes" id="UP000326912">
    <property type="component" value="Unassembled WGS sequence"/>
</dbReference>
<dbReference type="InterPro" id="IPR050297">
    <property type="entry name" value="LipidA_mod_glycosyltrf_83"/>
</dbReference>
<keyword evidence="3" id="KW-0328">Glycosyltransferase</keyword>
<keyword evidence="4" id="KW-0808">Transferase</keyword>
<feature type="transmembrane region" description="Helical" evidence="8">
    <location>
        <begin position="42"/>
        <end position="61"/>
    </location>
</feature>
<evidence type="ECO:0000256" key="3">
    <source>
        <dbReference type="ARBA" id="ARBA00022676"/>
    </source>
</evidence>
<evidence type="ECO:0000313" key="9">
    <source>
        <dbReference type="EMBL" id="GER91955.1"/>
    </source>
</evidence>
<dbReference type="GO" id="GO:0009103">
    <property type="term" value="P:lipopolysaccharide biosynthetic process"/>
    <property type="evidence" value="ECO:0007669"/>
    <property type="project" value="UniProtKB-ARBA"/>
</dbReference>
<proteinExistence type="predicted"/>
<reference evidence="9 10" key="1">
    <citation type="submission" date="2019-10" db="EMBL/GenBank/DDBJ databases">
        <title>Dictyobacter vulcani sp. nov., within the class Ktedonobacteria, isolated from soil of volcanic Mt. Zao.</title>
        <authorList>
            <person name="Zheng Y."/>
            <person name="Wang C.M."/>
            <person name="Sakai Y."/>
            <person name="Abe K."/>
            <person name="Yokota A."/>
            <person name="Yabe S."/>
        </authorList>
    </citation>
    <scope>NUCLEOTIDE SEQUENCE [LARGE SCALE GENOMIC DNA]</scope>
    <source>
        <strain evidence="9 10">W12</strain>
    </source>
</reference>
<organism evidence="9 10">
    <name type="scientific">Dictyobacter vulcani</name>
    <dbReference type="NCBI Taxonomy" id="2607529"/>
    <lineage>
        <taxon>Bacteria</taxon>
        <taxon>Bacillati</taxon>
        <taxon>Chloroflexota</taxon>
        <taxon>Ktedonobacteria</taxon>
        <taxon>Ktedonobacterales</taxon>
        <taxon>Dictyobacteraceae</taxon>
        <taxon>Dictyobacter</taxon>
    </lineage>
</organism>
<evidence type="ECO:0000256" key="2">
    <source>
        <dbReference type="ARBA" id="ARBA00022475"/>
    </source>
</evidence>
<dbReference type="PANTHER" id="PTHR33908:SF11">
    <property type="entry name" value="MEMBRANE PROTEIN"/>
    <property type="match status" value="1"/>
</dbReference>
<dbReference type="GO" id="GO:0016763">
    <property type="term" value="F:pentosyltransferase activity"/>
    <property type="evidence" value="ECO:0007669"/>
    <property type="project" value="TreeGrafter"/>
</dbReference>
<protein>
    <recommendedName>
        <fullName evidence="11">Glycosyltransferase RgtA/B/C/D-like domain-containing protein</fullName>
    </recommendedName>
</protein>
<name>A0A5J4KVH5_9CHLR</name>
<dbReference type="RefSeq" id="WP_151759518.1">
    <property type="nucleotide sequence ID" value="NZ_BKZW01000004.1"/>
</dbReference>
<feature type="transmembrane region" description="Helical" evidence="8">
    <location>
        <begin position="288"/>
        <end position="306"/>
    </location>
</feature>
<gene>
    <name evidence="9" type="ORF">KDW_61170</name>
</gene>
<evidence type="ECO:0000256" key="6">
    <source>
        <dbReference type="ARBA" id="ARBA00022989"/>
    </source>
</evidence>
<feature type="transmembrane region" description="Helical" evidence="8">
    <location>
        <begin position="18"/>
        <end position="36"/>
    </location>
</feature>
<evidence type="ECO:0000256" key="4">
    <source>
        <dbReference type="ARBA" id="ARBA00022679"/>
    </source>
</evidence>
<evidence type="ECO:0000313" key="10">
    <source>
        <dbReference type="Proteomes" id="UP000326912"/>
    </source>
</evidence>
<keyword evidence="5 8" id="KW-0812">Transmembrane</keyword>
<sequence>MLGSGTCLLIYAWARDLFGWRIAALCGCLAALYTGLFLYDGWLYTESLYTFCLLGFTYALFRVQRLKCLSRPALLTRRMLDWRWPITAACFLAAAILTRPNGSGLLGVLVVWMLFLPLLKILSWRAALQHAVLIALLALLLVLPWTYRNYQATGRLVLVATGMGEVLVGVYNDGVLSGPPDSRGFWSPPRGTPIHDETNYTPDEDKQQSAKALAWVRTHLAALPTIIGLHFINMWKPYTYSHGLPLEQFPARLSSKILLILIPIQAIPTFLLGATGLLVTWKQRKKELLILYLVLAYTILQNMAFYSTMRFRFPIEPLLIICIGGACYAGLAVLKARRMPG</sequence>
<dbReference type="AlphaFoldDB" id="A0A5J4KVH5"/>
<feature type="transmembrane region" description="Helical" evidence="8">
    <location>
        <begin position="130"/>
        <end position="147"/>
    </location>
</feature>
<keyword evidence="7 8" id="KW-0472">Membrane</keyword>
<dbReference type="EMBL" id="BKZW01000004">
    <property type="protein sequence ID" value="GER91955.1"/>
    <property type="molecule type" value="Genomic_DNA"/>
</dbReference>
<keyword evidence="10" id="KW-1185">Reference proteome</keyword>
<evidence type="ECO:0000256" key="1">
    <source>
        <dbReference type="ARBA" id="ARBA00004651"/>
    </source>
</evidence>
<feature type="transmembrane region" description="Helical" evidence="8">
    <location>
        <begin position="318"/>
        <end position="336"/>
    </location>
</feature>
<feature type="transmembrane region" description="Helical" evidence="8">
    <location>
        <begin position="257"/>
        <end position="281"/>
    </location>
</feature>
<dbReference type="PANTHER" id="PTHR33908">
    <property type="entry name" value="MANNOSYLTRANSFERASE YKCB-RELATED"/>
    <property type="match status" value="1"/>
</dbReference>
<evidence type="ECO:0000256" key="5">
    <source>
        <dbReference type="ARBA" id="ARBA00022692"/>
    </source>
</evidence>
<dbReference type="GO" id="GO:0005886">
    <property type="term" value="C:plasma membrane"/>
    <property type="evidence" value="ECO:0007669"/>
    <property type="project" value="UniProtKB-SubCell"/>
</dbReference>
<keyword evidence="2" id="KW-1003">Cell membrane</keyword>
<evidence type="ECO:0008006" key="11">
    <source>
        <dbReference type="Google" id="ProtNLM"/>
    </source>
</evidence>
<evidence type="ECO:0000256" key="7">
    <source>
        <dbReference type="ARBA" id="ARBA00023136"/>
    </source>
</evidence>
<keyword evidence="6 8" id="KW-1133">Transmembrane helix</keyword>